<reference evidence="2" key="1">
    <citation type="submission" date="2015-12" db="EMBL/GenBank/DDBJ databases">
        <authorList>
            <person name="Zhang G."/>
            <person name="Stingl U."/>
        </authorList>
    </citation>
    <scope>NUCLEOTIDE SEQUENCE [LARGE SCALE GENOMIC DNA]</scope>
    <source>
        <strain evidence="2">ZGT108</strain>
    </source>
</reference>
<protein>
    <submittedName>
        <fullName evidence="1">Uncharacterized protein</fullName>
    </submittedName>
</protein>
<dbReference type="AlphaFoldDB" id="A0A0X3TU41"/>
<proteinExistence type="predicted"/>
<dbReference type="Proteomes" id="UP000053690">
    <property type="component" value="Unassembled WGS sequence"/>
</dbReference>
<accession>A0A0X3TU41</accession>
<sequence length="136" mass="15577">MDGGEFLQTSHTPETLHSAFSSSERQVRILNAVVEQPARHLFVECAQFSENCHVRSEAVREDFFCAYMALLQFLEEFQCCSFISTFGENRFQHLTFVIYGTPEIVPLSIHLHENLIHLPLLFRECAQPLDALSSDL</sequence>
<name>A0A0X3TU41_9RHOB</name>
<evidence type="ECO:0000313" key="2">
    <source>
        <dbReference type="Proteomes" id="UP000053690"/>
    </source>
</evidence>
<comment type="caution">
    <text evidence="1">The sequence shown here is derived from an EMBL/GenBank/DDBJ whole genome shotgun (WGS) entry which is preliminary data.</text>
</comment>
<organism evidence="1 2">
    <name type="scientific">Ruegeria profundi</name>
    <dbReference type="NCBI Taxonomy" id="1685378"/>
    <lineage>
        <taxon>Bacteria</taxon>
        <taxon>Pseudomonadati</taxon>
        <taxon>Pseudomonadota</taxon>
        <taxon>Alphaproteobacteria</taxon>
        <taxon>Rhodobacterales</taxon>
        <taxon>Roseobacteraceae</taxon>
        <taxon>Ruegeria</taxon>
    </lineage>
</organism>
<evidence type="ECO:0000313" key="1">
    <source>
        <dbReference type="EMBL" id="KUJ79254.1"/>
    </source>
</evidence>
<keyword evidence="2" id="KW-1185">Reference proteome</keyword>
<gene>
    <name evidence="1" type="ORF">AVO44_08430</name>
</gene>
<dbReference type="EMBL" id="LQBP01000004">
    <property type="protein sequence ID" value="KUJ79254.1"/>
    <property type="molecule type" value="Genomic_DNA"/>
</dbReference>